<organism evidence="1 2">
    <name type="scientific">Komagataeibacter diospyri</name>
    <dbReference type="NCBI Taxonomy" id="1932662"/>
    <lineage>
        <taxon>Bacteria</taxon>
        <taxon>Pseudomonadati</taxon>
        <taxon>Pseudomonadota</taxon>
        <taxon>Alphaproteobacteria</taxon>
        <taxon>Acetobacterales</taxon>
        <taxon>Acetobacteraceae</taxon>
        <taxon>Komagataeibacter</taxon>
    </lineage>
</organism>
<dbReference type="InterPro" id="IPR005331">
    <property type="entry name" value="Sulfotransferase"/>
</dbReference>
<name>A0A4P5NLE2_9PROT</name>
<evidence type="ECO:0000313" key="2">
    <source>
        <dbReference type="Proteomes" id="UP000315095"/>
    </source>
</evidence>
<dbReference type="AlphaFoldDB" id="A0A4P5NLE2"/>
<keyword evidence="2" id="KW-1185">Reference proteome</keyword>
<evidence type="ECO:0008006" key="3">
    <source>
        <dbReference type="Google" id="ProtNLM"/>
    </source>
</evidence>
<accession>A0A4P5NLE2</accession>
<dbReference type="Proteomes" id="UP000315095">
    <property type="component" value="Unassembled WGS sequence"/>
</dbReference>
<dbReference type="Pfam" id="PF03567">
    <property type="entry name" value="Sulfotransfer_2"/>
    <property type="match status" value="1"/>
</dbReference>
<sequence length="264" mass="30076">MLDRINPRGMDMSMQTLLQPILRVRMSSDVHERLASLRIPYPPGPKRLKRADRVRACGVLFIHVPKNAGTSVARALYGMDLGHETIRYFQRRMPDLTGFPSFAILRDPVRRFMSAYRYACAGGSDTRHVAQGFRPTYMAFNGIDDALDHIAHVRSLYDMDHIFRPQTWYLTDAYGQVAVDRLFMLDDMSRIQDFVRNYTSAPIGHVNAGGGDRSEMPNADQIARIRQIYRQDYDLIASVMHNHVLRSADTAVPSLTGRSVFDLV</sequence>
<protein>
    <recommendedName>
        <fullName evidence="3">Sulfotransferase</fullName>
    </recommendedName>
</protein>
<dbReference type="Gene3D" id="3.40.50.300">
    <property type="entry name" value="P-loop containing nucleotide triphosphate hydrolases"/>
    <property type="match status" value="1"/>
</dbReference>
<gene>
    <name evidence="1" type="ORF">MSKU9_0681</name>
</gene>
<reference evidence="2" key="1">
    <citation type="submission" date="2017-01" db="EMBL/GenBank/DDBJ databases">
        <title>Komagataeibacter sp. MSKU9 whole genome sequencing project.</title>
        <authorList>
            <person name="Matsutani M."/>
            <person name="Naloka K."/>
            <person name="Theeragool G."/>
            <person name="Yakushi T."/>
            <person name="Matsushita K."/>
        </authorList>
    </citation>
    <scope>NUCLEOTIDE SEQUENCE [LARGE SCALE GENOMIC DNA]</scope>
    <source>
        <strain evidence="2">MSKU9</strain>
    </source>
</reference>
<dbReference type="InterPro" id="IPR027417">
    <property type="entry name" value="P-loop_NTPase"/>
</dbReference>
<dbReference type="GO" id="GO:0008146">
    <property type="term" value="F:sulfotransferase activity"/>
    <property type="evidence" value="ECO:0007669"/>
    <property type="project" value="InterPro"/>
</dbReference>
<dbReference type="EMBL" id="BDLU01000023">
    <property type="protein sequence ID" value="GCE82540.1"/>
    <property type="molecule type" value="Genomic_DNA"/>
</dbReference>
<proteinExistence type="predicted"/>
<dbReference type="GO" id="GO:0016020">
    <property type="term" value="C:membrane"/>
    <property type="evidence" value="ECO:0007669"/>
    <property type="project" value="InterPro"/>
</dbReference>
<evidence type="ECO:0000313" key="1">
    <source>
        <dbReference type="EMBL" id="GCE82540.1"/>
    </source>
</evidence>
<comment type="caution">
    <text evidence="1">The sequence shown here is derived from an EMBL/GenBank/DDBJ whole genome shotgun (WGS) entry which is preliminary data.</text>
</comment>